<sequence>MLNAYYKEYRTFVNNELAGTEGSVILCEESEAEEKTIEINWDNVDVIYSKYGILIRFSLYCASKGKVISYQDGEHFLDRKIKEWKTPKLNAQLVIHCRKVNISMHELMKYYDADKAIQYMKERGLDIKGK</sequence>
<accession>A0A8S5T654</accession>
<reference evidence="1" key="1">
    <citation type="journal article" date="2021" name="Proc. Natl. Acad. Sci. U.S.A.">
        <title>A Catalog of Tens of Thousands of Viruses from Human Metagenomes Reveals Hidden Associations with Chronic Diseases.</title>
        <authorList>
            <person name="Tisza M.J."/>
            <person name="Buck C.B."/>
        </authorList>
    </citation>
    <scope>NUCLEOTIDE SEQUENCE</scope>
    <source>
        <strain evidence="1">CtxMM9</strain>
    </source>
</reference>
<name>A0A8S5T654_9CAUD</name>
<protein>
    <submittedName>
        <fullName evidence="1">Uncharacterized protein</fullName>
    </submittedName>
</protein>
<proteinExistence type="predicted"/>
<evidence type="ECO:0000313" key="1">
    <source>
        <dbReference type="EMBL" id="DAF58726.1"/>
    </source>
</evidence>
<dbReference type="EMBL" id="BK032759">
    <property type="protein sequence ID" value="DAF58726.1"/>
    <property type="molecule type" value="Genomic_DNA"/>
</dbReference>
<organism evidence="1">
    <name type="scientific">Siphoviridae sp. ctxMM9</name>
    <dbReference type="NCBI Taxonomy" id="2827973"/>
    <lineage>
        <taxon>Viruses</taxon>
        <taxon>Duplodnaviria</taxon>
        <taxon>Heunggongvirae</taxon>
        <taxon>Uroviricota</taxon>
        <taxon>Caudoviricetes</taxon>
    </lineage>
</organism>